<name>A0A5B7IFN3_PORTR</name>
<protein>
    <submittedName>
        <fullName evidence="2">Uncharacterized protein</fullName>
    </submittedName>
</protein>
<evidence type="ECO:0000256" key="1">
    <source>
        <dbReference type="SAM" id="MobiDB-lite"/>
    </source>
</evidence>
<dbReference type="Proteomes" id="UP000324222">
    <property type="component" value="Unassembled WGS sequence"/>
</dbReference>
<reference evidence="2 3" key="1">
    <citation type="submission" date="2019-05" db="EMBL/GenBank/DDBJ databases">
        <title>Another draft genome of Portunus trituberculatus and its Hox gene families provides insights of decapod evolution.</title>
        <authorList>
            <person name="Jeong J.-H."/>
            <person name="Song I."/>
            <person name="Kim S."/>
            <person name="Choi T."/>
            <person name="Kim D."/>
            <person name="Ryu S."/>
            <person name="Kim W."/>
        </authorList>
    </citation>
    <scope>NUCLEOTIDE SEQUENCE [LARGE SCALE GENOMIC DNA]</scope>
    <source>
        <tissue evidence="2">Muscle</tissue>
    </source>
</reference>
<evidence type="ECO:0000313" key="3">
    <source>
        <dbReference type="Proteomes" id="UP000324222"/>
    </source>
</evidence>
<organism evidence="2 3">
    <name type="scientific">Portunus trituberculatus</name>
    <name type="common">Swimming crab</name>
    <name type="synonym">Neptunus trituberculatus</name>
    <dbReference type="NCBI Taxonomy" id="210409"/>
    <lineage>
        <taxon>Eukaryota</taxon>
        <taxon>Metazoa</taxon>
        <taxon>Ecdysozoa</taxon>
        <taxon>Arthropoda</taxon>
        <taxon>Crustacea</taxon>
        <taxon>Multicrustacea</taxon>
        <taxon>Malacostraca</taxon>
        <taxon>Eumalacostraca</taxon>
        <taxon>Eucarida</taxon>
        <taxon>Decapoda</taxon>
        <taxon>Pleocyemata</taxon>
        <taxon>Brachyura</taxon>
        <taxon>Eubrachyura</taxon>
        <taxon>Portunoidea</taxon>
        <taxon>Portunidae</taxon>
        <taxon>Portuninae</taxon>
        <taxon>Portunus</taxon>
    </lineage>
</organism>
<comment type="caution">
    <text evidence="2">The sequence shown here is derived from an EMBL/GenBank/DDBJ whole genome shotgun (WGS) entry which is preliminary data.</text>
</comment>
<sequence>MKSKIEMAKGLHLSHNTENTPGLYNTEEQSMPWKINNLVKRIPLWWRGTASLHIPRHCSLCIVKVTRKDIRRTVRLICLETKPTYQQGSLGVACFTSLERRLTQPPSTPPHTHTQKKKKSKLSIQSVQHRSTLARLPASTPRTSSLLTPVPATLPVLCSKANTVCIDFPRALWLRPSISPASKIYHPCTAASVSEQPLQKDKRRTSTIMQATPLVK</sequence>
<feature type="compositionally biased region" description="Polar residues" evidence="1">
    <location>
        <begin position="14"/>
        <end position="26"/>
    </location>
</feature>
<feature type="region of interest" description="Disordered" evidence="1">
    <location>
        <begin position="102"/>
        <end position="128"/>
    </location>
</feature>
<evidence type="ECO:0000313" key="2">
    <source>
        <dbReference type="EMBL" id="MPC81103.1"/>
    </source>
</evidence>
<accession>A0A5B7IFN3</accession>
<dbReference type="AlphaFoldDB" id="A0A5B7IFN3"/>
<dbReference type="EMBL" id="VSRR010055943">
    <property type="protein sequence ID" value="MPC81103.1"/>
    <property type="molecule type" value="Genomic_DNA"/>
</dbReference>
<keyword evidence="3" id="KW-1185">Reference proteome</keyword>
<gene>
    <name evidence="2" type="ORF">E2C01_075705</name>
</gene>
<feature type="region of interest" description="Disordered" evidence="1">
    <location>
        <begin position="1"/>
        <end position="26"/>
    </location>
</feature>
<proteinExistence type="predicted"/>